<feature type="domain" description="N-acetyltransferase" evidence="1">
    <location>
        <begin position="3"/>
        <end position="165"/>
    </location>
</feature>
<gene>
    <name evidence="2" type="ORF">EQM13_03535</name>
</gene>
<dbReference type="PANTHER" id="PTHR43792">
    <property type="entry name" value="GNAT FAMILY, PUTATIVE (AFU_ORTHOLOGUE AFUA_3G00765)-RELATED-RELATED"/>
    <property type="match status" value="1"/>
</dbReference>
<evidence type="ECO:0000313" key="3">
    <source>
        <dbReference type="Proteomes" id="UP000287969"/>
    </source>
</evidence>
<dbReference type="SUPFAM" id="SSF55729">
    <property type="entry name" value="Acyl-CoA N-acyltransferases (Nat)"/>
    <property type="match status" value="1"/>
</dbReference>
<organism evidence="2 3">
    <name type="scientific">Acidilutibacter cellobiosedens</name>
    <dbReference type="NCBI Taxonomy" id="2507161"/>
    <lineage>
        <taxon>Bacteria</taxon>
        <taxon>Bacillati</taxon>
        <taxon>Bacillota</taxon>
        <taxon>Tissierellia</taxon>
        <taxon>Tissierellales</taxon>
        <taxon>Acidilutibacteraceae</taxon>
        <taxon>Acidilutibacter</taxon>
    </lineage>
</organism>
<dbReference type="KEGG" id="spoa:EQM13_03535"/>
<name>A0A410Q9P2_9FIRM</name>
<dbReference type="Proteomes" id="UP000287969">
    <property type="component" value="Chromosome"/>
</dbReference>
<dbReference type="Pfam" id="PF13302">
    <property type="entry name" value="Acetyltransf_3"/>
    <property type="match status" value="1"/>
</dbReference>
<dbReference type="OrthoDB" id="2044686at2"/>
<dbReference type="InterPro" id="IPR016181">
    <property type="entry name" value="Acyl_CoA_acyltransferase"/>
</dbReference>
<evidence type="ECO:0000259" key="1">
    <source>
        <dbReference type="PROSITE" id="PS51186"/>
    </source>
</evidence>
<sequence>MNLIFDKCTIEDFDDFYMLRCDEENIYWTGHREKPDRDKLYKWYLEQLKRTDRIMFLVKADSLDEPAGYLYLDIVKNNGEIVAETGHGVNSKYKGRGIGTQIIKFAVDYTTNELKHINKIDGWILEDNVGSIKNVLKNGYIETGEKKRVFIDEKNGFKNMKRYIYEINRR</sequence>
<keyword evidence="2" id="KW-0808">Transferase</keyword>
<keyword evidence="3" id="KW-1185">Reference proteome</keyword>
<dbReference type="AlphaFoldDB" id="A0A410Q9P2"/>
<dbReference type="PROSITE" id="PS51186">
    <property type="entry name" value="GNAT"/>
    <property type="match status" value="1"/>
</dbReference>
<dbReference type="InterPro" id="IPR051531">
    <property type="entry name" value="N-acetyltransferase"/>
</dbReference>
<dbReference type="InterPro" id="IPR000182">
    <property type="entry name" value="GNAT_dom"/>
</dbReference>
<evidence type="ECO:0000313" key="2">
    <source>
        <dbReference type="EMBL" id="QAT60713.1"/>
    </source>
</evidence>
<dbReference type="GO" id="GO:0016747">
    <property type="term" value="F:acyltransferase activity, transferring groups other than amino-acyl groups"/>
    <property type="evidence" value="ECO:0007669"/>
    <property type="project" value="InterPro"/>
</dbReference>
<protein>
    <submittedName>
        <fullName evidence="2">N-acetyltransferase</fullName>
    </submittedName>
</protein>
<proteinExistence type="predicted"/>
<dbReference type="Gene3D" id="3.40.630.30">
    <property type="match status" value="1"/>
</dbReference>
<dbReference type="EMBL" id="CP035282">
    <property type="protein sequence ID" value="QAT60713.1"/>
    <property type="molecule type" value="Genomic_DNA"/>
</dbReference>
<reference evidence="3" key="1">
    <citation type="submission" date="2019-01" db="EMBL/GenBank/DDBJ databases">
        <title>Draft genomes of a novel of Sporanaerobacter strains.</title>
        <authorList>
            <person name="Ma S."/>
        </authorList>
    </citation>
    <scope>NUCLEOTIDE SEQUENCE [LARGE SCALE GENOMIC DNA]</scope>
    <source>
        <strain evidence="3">NJN-17</strain>
    </source>
</reference>
<accession>A0A410Q9P2</accession>